<organism evidence="2 3">
    <name type="scientific">Candidatus Contendobacter odensis Run_B_J11</name>
    <dbReference type="NCBI Taxonomy" id="1400861"/>
    <lineage>
        <taxon>Bacteria</taxon>
        <taxon>Pseudomonadati</taxon>
        <taxon>Pseudomonadota</taxon>
        <taxon>Gammaproteobacteria</taxon>
        <taxon>Candidatus Competibacteraceae</taxon>
        <taxon>Candidatus Contendibacter</taxon>
    </lineage>
</organism>
<proteinExistence type="predicted"/>
<dbReference type="Pfam" id="PF26309">
    <property type="entry name" value="DUF8082"/>
    <property type="match status" value="1"/>
</dbReference>
<protein>
    <recommendedName>
        <fullName evidence="1">DUF8082 domain-containing protein</fullName>
    </recommendedName>
</protein>
<evidence type="ECO:0000259" key="1">
    <source>
        <dbReference type="Pfam" id="PF26309"/>
    </source>
</evidence>
<reference evidence="2 3" key="1">
    <citation type="journal article" date="2014" name="ISME J.">
        <title>Candidatus Competibacter-lineage genomes retrieved from metagenomes reveal functional metabolic diversity.</title>
        <authorList>
            <person name="McIlroy S.J."/>
            <person name="Albertsen M."/>
            <person name="Andresen E.K."/>
            <person name="Saunders A.M."/>
            <person name="Kristiansen R."/>
            <person name="Stokholm-Bjerregaard M."/>
            <person name="Nielsen K.L."/>
            <person name="Nielsen P.H."/>
        </authorList>
    </citation>
    <scope>NUCLEOTIDE SEQUENCE [LARGE SCALE GENOMIC DNA]</scope>
    <source>
        <strain evidence="2 3">Run_B_J11</strain>
    </source>
</reference>
<dbReference type="AlphaFoldDB" id="A0A7U7G8N2"/>
<evidence type="ECO:0000313" key="3">
    <source>
        <dbReference type="Proteomes" id="UP000019184"/>
    </source>
</evidence>
<keyword evidence="3" id="KW-1185">Reference proteome</keyword>
<name>A0A7U7G8N2_9GAMM</name>
<dbReference type="OrthoDB" id="5770731at2"/>
<evidence type="ECO:0000313" key="2">
    <source>
        <dbReference type="EMBL" id="CDH43625.1"/>
    </source>
</evidence>
<dbReference type="Proteomes" id="UP000019184">
    <property type="component" value="Unassembled WGS sequence"/>
</dbReference>
<gene>
    <name evidence="2" type="ORF">BN874_1260033</name>
</gene>
<accession>A0A7U7G8N2</accession>
<feature type="domain" description="DUF8082" evidence="1">
    <location>
        <begin position="128"/>
        <end position="181"/>
    </location>
</feature>
<dbReference type="InterPro" id="IPR058395">
    <property type="entry name" value="DUF8082"/>
</dbReference>
<dbReference type="RefSeq" id="WP_034430689.1">
    <property type="nucleotide sequence ID" value="NZ_CBTK010000031.1"/>
</dbReference>
<comment type="caution">
    <text evidence="2">The sequence shown here is derived from an EMBL/GenBank/DDBJ whole genome shotgun (WGS) entry which is preliminary data.</text>
</comment>
<sequence length="183" mass="20184">MAQPQISPFAKFLSDKLLNLCREKRTGAFSVVTSTSVLAQFGLNDGEIVFLSVQNKQGMEGLEALEALGKQEIKVSTARFVDGRLMISRLALPPTHHILERLGGQSAHPPTATDPKSVRLTDQIRVVVEQELMEFVGPMAVILCEEVWDSVASLDMALDALSRELPDPGQMTRFRQNVLKRIG</sequence>
<dbReference type="EMBL" id="CBTK010000031">
    <property type="protein sequence ID" value="CDH43625.1"/>
    <property type="molecule type" value="Genomic_DNA"/>
</dbReference>